<proteinExistence type="predicted"/>
<dbReference type="InterPro" id="IPR017133">
    <property type="entry name" value="PvcA"/>
</dbReference>
<dbReference type="InterPro" id="IPR007817">
    <property type="entry name" value="Isocyanide_synthase_DIT1"/>
</dbReference>
<comment type="caution">
    <text evidence="1">The sequence shown here is derived from an EMBL/GenBank/DDBJ whole genome shotgun (WGS) entry which is preliminary data.</text>
</comment>
<reference evidence="1" key="1">
    <citation type="submission" date="2020-12" db="EMBL/GenBank/DDBJ databases">
        <title>Generalized mutagenesis with transposon Tn5. A laboratory procedure for the identification of genes responsible for a bacterial phenotype and its regulation, illustrated with phenazine production in Pseudomonas chlororaphis.</title>
        <authorList>
            <person name="Muzio F."/>
            <person name="Sobrero P."/>
            <person name="Agaras B."/>
            <person name="Valverde C."/>
        </authorList>
    </citation>
    <scope>NUCLEOTIDE SEQUENCE</scope>
    <source>
        <strain evidence="1">SMMP3</strain>
    </source>
</reference>
<name>A0AAJ1E284_9PSED</name>
<gene>
    <name evidence="1" type="ORF">I8747_07610</name>
</gene>
<dbReference type="Pfam" id="PF05141">
    <property type="entry name" value="DIT1_PvcA"/>
    <property type="match status" value="1"/>
</dbReference>
<organism evidence="1 2">
    <name type="scientific">Pseudomonas chlororaphis subsp. aurantiaca</name>
    <dbReference type="NCBI Taxonomy" id="86192"/>
    <lineage>
        <taxon>Bacteria</taxon>
        <taxon>Pseudomonadati</taxon>
        <taxon>Pseudomonadota</taxon>
        <taxon>Gammaproteobacteria</taxon>
        <taxon>Pseudomonadales</taxon>
        <taxon>Pseudomonadaceae</taxon>
        <taxon>Pseudomonas</taxon>
    </lineage>
</organism>
<dbReference type="EMBL" id="JAEEFW010000002">
    <property type="protein sequence ID" value="MBU4632678.1"/>
    <property type="molecule type" value="Genomic_DNA"/>
</dbReference>
<dbReference type="Proteomes" id="UP000787568">
    <property type="component" value="Unassembled WGS sequence"/>
</dbReference>
<dbReference type="PIRSF" id="PIRSF037196">
    <property type="entry name" value="Pyoverdine_chromoph_PvcA"/>
    <property type="match status" value="1"/>
</dbReference>
<evidence type="ECO:0000313" key="2">
    <source>
        <dbReference type="Proteomes" id="UP000787568"/>
    </source>
</evidence>
<sequence length="317" mass="36185">MNRNDAVAIATKILKEIMVYRRRLNHHAEHGDEEDNEVINVQLPRFLKLVERGDPVQFVRPAFPTKSPNSAKVLGILPDMAERLSLKFLEMFCQRIQQIYSPGAHIRICSDGHVFSDLISVDDDVVDKYQKSIEDMVASIGATHLSTYSLRDVSDFSLHGRDYNAQRKLLVKHYAKPEYEIKTELTSDEKGLHLYRNITRFLYEDSLFPGREESKTTLRKDAKRRAVSVVQRSWAWGNLLNAQFPSAIRLSIHPQPTDSIKIGIHMLPTKDDWLTPWHGVAANLNGNFVLMKNAEAQRLNGELVMVQGAPSHYVINT</sequence>
<dbReference type="PANTHER" id="PTHR37285">
    <property type="entry name" value="SPORE WALL MATURATION PROTEIN DIT1"/>
    <property type="match status" value="1"/>
</dbReference>
<protein>
    <submittedName>
        <fullName evidence="1">Isocyanide synthase family protein</fullName>
    </submittedName>
</protein>
<dbReference type="RefSeq" id="WP_216310426.1">
    <property type="nucleotide sequence ID" value="NZ_JAEEFW010000002.1"/>
</dbReference>
<dbReference type="PANTHER" id="PTHR37285:SF5">
    <property type="entry name" value="SPORE WALL MATURATION PROTEIN DIT1"/>
    <property type="match status" value="1"/>
</dbReference>
<evidence type="ECO:0000313" key="1">
    <source>
        <dbReference type="EMBL" id="MBU4632678.1"/>
    </source>
</evidence>
<dbReference type="AlphaFoldDB" id="A0AAJ1E284"/>
<accession>A0AAJ1E284</accession>